<keyword evidence="1" id="KW-0472">Membrane</keyword>
<keyword evidence="1" id="KW-0812">Transmembrane</keyword>
<feature type="transmembrane region" description="Helical" evidence="1">
    <location>
        <begin position="28"/>
        <end position="47"/>
    </location>
</feature>
<feature type="transmembrane region" description="Helical" evidence="1">
    <location>
        <begin position="110"/>
        <end position="129"/>
    </location>
</feature>
<accession>A0ABQ4BA65</accession>
<dbReference type="EMBL" id="BOMS01000045">
    <property type="protein sequence ID" value="GIE67135.1"/>
    <property type="molecule type" value="Genomic_DNA"/>
</dbReference>
<proteinExistence type="predicted"/>
<feature type="transmembrane region" description="Helical" evidence="1">
    <location>
        <begin position="59"/>
        <end position="81"/>
    </location>
</feature>
<feature type="transmembrane region" description="Helical" evidence="1">
    <location>
        <begin position="197"/>
        <end position="217"/>
    </location>
</feature>
<evidence type="ECO:0000313" key="2">
    <source>
        <dbReference type="EMBL" id="GIE67135.1"/>
    </source>
</evidence>
<keyword evidence="1" id="KW-1133">Transmembrane helix</keyword>
<comment type="caution">
    <text evidence="2">The sequence shown here is derived from an EMBL/GenBank/DDBJ whole genome shotgun (WGS) entry which is preliminary data.</text>
</comment>
<evidence type="ECO:0000256" key="1">
    <source>
        <dbReference type="SAM" id="Phobius"/>
    </source>
</evidence>
<gene>
    <name evidence="2" type="ORF">Apa02nite_032430</name>
</gene>
<keyword evidence="3" id="KW-1185">Reference proteome</keyword>
<reference evidence="2 3" key="1">
    <citation type="submission" date="2021-01" db="EMBL/GenBank/DDBJ databases">
        <title>Whole genome shotgun sequence of Actinoplanes palleronii NBRC 14916.</title>
        <authorList>
            <person name="Komaki H."/>
            <person name="Tamura T."/>
        </authorList>
    </citation>
    <scope>NUCLEOTIDE SEQUENCE [LARGE SCALE GENOMIC DNA]</scope>
    <source>
        <strain evidence="2 3">NBRC 14916</strain>
    </source>
</reference>
<feature type="transmembrane region" description="Helical" evidence="1">
    <location>
        <begin position="141"/>
        <end position="162"/>
    </location>
</feature>
<dbReference type="Proteomes" id="UP000624709">
    <property type="component" value="Unassembled WGS sequence"/>
</dbReference>
<protein>
    <submittedName>
        <fullName evidence="2">Uncharacterized protein</fullName>
    </submittedName>
</protein>
<sequence length="226" mass="23034">MRLPTPALGVLLVAGAVAVVGALFSLPWPLGAGWVVALAVLALHPLLARPVLPGPPRLLLGAGLLGLALAVLLQAWTFAAFRSAVDAATLAELVALDHDPGQYRAQTLRGLASAGCEVLACAAFAVALTKLRRPVPGPVRTGFATLAVVAVAMTGFAISAWATTPEPVMTVPADLPPELAAEVATVVPGQMMSLDPFGAVIIGVMLYATFQLIDGYARPPLLPSAG</sequence>
<name>A0ABQ4BA65_9ACTN</name>
<evidence type="ECO:0000313" key="3">
    <source>
        <dbReference type="Proteomes" id="UP000624709"/>
    </source>
</evidence>
<organism evidence="2 3">
    <name type="scientific">Actinoplanes palleronii</name>
    <dbReference type="NCBI Taxonomy" id="113570"/>
    <lineage>
        <taxon>Bacteria</taxon>
        <taxon>Bacillati</taxon>
        <taxon>Actinomycetota</taxon>
        <taxon>Actinomycetes</taxon>
        <taxon>Micromonosporales</taxon>
        <taxon>Micromonosporaceae</taxon>
        <taxon>Actinoplanes</taxon>
    </lineage>
</organism>